<dbReference type="RefSeq" id="XP_007689467.1">
    <property type="nucleotide sequence ID" value="XM_007691277.1"/>
</dbReference>
<keyword evidence="1" id="KW-1133">Transmembrane helix</keyword>
<dbReference type="GeneID" id="19125026"/>
<dbReference type="AlphaFoldDB" id="W6YX69"/>
<protein>
    <submittedName>
        <fullName evidence="2">Uncharacterized protein</fullName>
    </submittedName>
</protein>
<feature type="transmembrane region" description="Helical" evidence="1">
    <location>
        <begin position="56"/>
        <end position="75"/>
    </location>
</feature>
<accession>W6YX69</accession>
<organism evidence="2 3">
    <name type="scientific">Bipolaris oryzae ATCC 44560</name>
    <dbReference type="NCBI Taxonomy" id="930090"/>
    <lineage>
        <taxon>Eukaryota</taxon>
        <taxon>Fungi</taxon>
        <taxon>Dikarya</taxon>
        <taxon>Ascomycota</taxon>
        <taxon>Pezizomycotina</taxon>
        <taxon>Dothideomycetes</taxon>
        <taxon>Pleosporomycetidae</taxon>
        <taxon>Pleosporales</taxon>
        <taxon>Pleosporineae</taxon>
        <taxon>Pleosporaceae</taxon>
        <taxon>Bipolaris</taxon>
    </lineage>
</organism>
<keyword evidence="1" id="KW-0472">Membrane</keyword>
<evidence type="ECO:0000313" key="2">
    <source>
        <dbReference type="EMBL" id="EUC43992.1"/>
    </source>
</evidence>
<sequence length="108" mass="11500">MHAPGPRQSVVQPGEPFLDENNNILGCPLHAWSVPPDAWAESIATVPRKGKRQARLMHVFSLSATCLGSAVAVGSRHGGMPMGMDMDMDMGIDFPKSLSKPSATISTD</sequence>
<name>W6YX69_COCMI</name>
<dbReference type="EMBL" id="KI964014">
    <property type="protein sequence ID" value="EUC43992.1"/>
    <property type="molecule type" value="Genomic_DNA"/>
</dbReference>
<keyword evidence="3" id="KW-1185">Reference proteome</keyword>
<dbReference type="HOGENOM" id="CLU_2196468_0_0_1"/>
<dbReference type="Proteomes" id="UP000054032">
    <property type="component" value="Unassembled WGS sequence"/>
</dbReference>
<keyword evidence="1" id="KW-0812">Transmembrane</keyword>
<dbReference type="KEGG" id="bor:COCMIDRAFT_6628"/>
<evidence type="ECO:0000313" key="3">
    <source>
        <dbReference type="Proteomes" id="UP000054032"/>
    </source>
</evidence>
<reference evidence="2 3" key="1">
    <citation type="journal article" date="2013" name="PLoS Genet.">
        <title>Comparative genome structure, secondary metabolite, and effector coding capacity across Cochliobolus pathogens.</title>
        <authorList>
            <person name="Condon B.J."/>
            <person name="Leng Y."/>
            <person name="Wu D."/>
            <person name="Bushley K.E."/>
            <person name="Ohm R.A."/>
            <person name="Otillar R."/>
            <person name="Martin J."/>
            <person name="Schackwitz W."/>
            <person name="Grimwood J."/>
            <person name="MohdZainudin N."/>
            <person name="Xue C."/>
            <person name="Wang R."/>
            <person name="Manning V.A."/>
            <person name="Dhillon B."/>
            <person name="Tu Z.J."/>
            <person name="Steffenson B.J."/>
            <person name="Salamov A."/>
            <person name="Sun H."/>
            <person name="Lowry S."/>
            <person name="LaButti K."/>
            <person name="Han J."/>
            <person name="Copeland A."/>
            <person name="Lindquist E."/>
            <person name="Barry K."/>
            <person name="Schmutz J."/>
            <person name="Baker S.E."/>
            <person name="Ciuffetti L.M."/>
            <person name="Grigoriev I.V."/>
            <person name="Zhong S."/>
            <person name="Turgeon B.G."/>
        </authorList>
    </citation>
    <scope>NUCLEOTIDE SEQUENCE [LARGE SCALE GENOMIC DNA]</scope>
    <source>
        <strain evidence="2 3">ATCC 44560</strain>
    </source>
</reference>
<evidence type="ECO:0000256" key="1">
    <source>
        <dbReference type="SAM" id="Phobius"/>
    </source>
</evidence>
<proteinExistence type="predicted"/>
<gene>
    <name evidence="2" type="ORF">COCMIDRAFT_6628</name>
</gene>